<gene>
    <name evidence="2" type="ORF">A8950_3785</name>
</gene>
<organism evidence="2 3">
    <name type="scientific">Dongia mobilis</name>
    <dbReference type="NCBI Taxonomy" id="578943"/>
    <lineage>
        <taxon>Bacteria</taxon>
        <taxon>Pseudomonadati</taxon>
        <taxon>Pseudomonadota</taxon>
        <taxon>Alphaproteobacteria</taxon>
        <taxon>Rhodospirillales</taxon>
        <taxon>Dongiaceae</taxon>
        <taxon>Dongia</taxon>
    </lineage>
</organism>
<accession>A0A4R6WH41</accession>
<proteinExistence type="predicted"/>
<feature type="region of interest" description="Disordered" evidence="1">
    <location>
        <begin position="172"/>
        <end position="196"/>
    </location>
</feature>
<feature type="compositionally biased region" description="Basic and acidic residues" evidence="1">
    <location>
        <begin position="108"/>
        <end position="157"/>
    </location>
</feature>
<dbReference type="RefSeq" id="WP_133615213.1">
    <property type="nucleotide sequence ID" value="NZ_SNYW01000014.1"/>
</dbReference>
<keyword evidence="3" id="KW-1185">Reference proteome</keyword>
<evidence type="ECO:0000313" key="3">
    <source>
        <dbReference type="Proteomes" id="UP000295783"/>
    </source>
</evidence>
<dbReference type="OrthoDB" id="7161229at2"/>
<comment type="caution">
    <text evidence="2">The sequence shown here is derived from an EMBL/GenBank/DDBJ whole genome shotgun (WGS) entry which is preliminary data.</text>
</comment>
<evidence type="ECO:0000313" key="2">
    <source>
        <dbReference type="EMBL" id="TDQ77631.1"/>
    </source>
</evidence>
<sequence length="303" mass="33408">MSFLEEKLGWEPELNQGLMASVVFHIALLLVVYFGVPNIFEDEIIVAPMGIEAALVSDITAAPKVDKAGKPTEKPKQQQAEQTKKKETAPAPEKPKQTASVTPPPPPPEEKVVALPDKEKPKEEEKPKEKEPEKPKAEEKPKEKPKDKPKEQPKEEPDPLAALLNTVLDEPAAEPTPEKPKNQARPEPAEPTTGPQTAELSVVPLSAMDADNIGAQIGKNWSVDIGSLPDPSQYLAWVRVKFDGAGRVLGVEFMEPGRMSDPRYRMVAESCRRAFMITERVQFPPGKEQPVIQFGCDPRYAGF</sequence>
<dbReference type="AlphaFoldDB" id="A0A4R6WH41"/>
<reference evidence="2 3" key="1">
    <citation type="submission" date="2019-03" db="EMBL/GenBank/DDBJ databases">
        <title>Genomic Encyclopedia of Type Strains, Phase III (KMG-III): the genomes of soil and plant-associated and newly described type strains.</title>
        <authorList>
            <person name="Whitman W."/>
        </authorList>
    </citation>
    <scope>NUCLEOTIDE SEQUENCE [LARGE SCALE GENOMIC DNA]</scope>
    <source>
        <strain evidence="2 3">CGMCC 1.7660</strain>
    </source>
</reference>
<dbReference type="GO" id="GO:0051301">
    <property type="term" value="P:cell division"/>
    <property type="evidence" value="ECO:0007669"/>
    <property type="project" value="UniProtKB-KW"/>
</dbReference>
<name>A0A4R6WH41_9PROT</name>
<protein>
    <submittedName>
        <fullName evidence="2">Cell division and transport-associated protein TolA</fullName>
    </submittedName>
</protein>
<feature type="region of interest" description="Disordered" evidence="1">
    <location>
        <begin position="66"/>
        <end position="159"/>
    </location>
</feature>
<dbReference type="Proteomes" id="UP000295783">
    <property type="component" value="Unassembled WGS sequence"/>
</dbReference>
<keyword evidence="2" id="KW-0131">Cell cycle</keyword>
<dbReference type="EMBL" id="SNYW01000014">
    <property type="protein sequence ID" value="TDQ77631.1"/>
    <property type="molecule type" value="Genomic_DNA"/>
</dbReference>
<keyword evidence="2" id="KW-0132">Cell division</keyword>
<feature type="compositionally biased region" description="Basic and acidic residues" evidence="1">
    <location>
        <begin position="66"/>
        <end position="96"/>
    </location>
</feature>
<evidence type="ECO:0000256" key="1">
    <source>
        <dbReference type="SAM" id="MobiDB-lite"/>
    </source>
</evidence>